<dbReference type="GeneID" id="36539729"/>
<dbReference type="Gene3D" id="4.10.240.10">
    <property type="entry name" value="Zn(2)-C6 fungal-type DNA-binding domain"/>
    <property type="match status" value="1"/>
</dbReference>
<dbReference type="SMART" id="SM00906">
    <property type="entry name" value="Fungal_trans"/>
    <property type="match status" value="1"/>
</dbReference>
<accession>A0A2I1BVM7</accession>
<dbReference type="InterPro" id="IPR050987">
    <property type="entry name" value="AtrR-like"/>
</dbReference>
<dbReference type="CDD" id="cd12148">
    <property type="entry name" value="fungal_TF_MHR"/>
    <property type="match status" value="1"/>
</dbReference>
<dbReference type="VEuPathDB" id="FungiDB:P174DRAFT_58252"/>
<dbReference type="Pfam" id="PF04082">
    <property type="entry name" value="Fungal_trans"/>
    <property type="match status" value="1"/>
</dbReference>
<dbReference type="PROSITE" id="PS50048">
    <property type="entry name" value="ZN2_CY6_FUNGAL_2"/>
    <property type="match status" value="1"/>
</dbReference>
<evidence type="ECO:0000313" key="8">
    <source>
        <dbReference type="Proteomes" id="UP000234474"/>
    </source>
</evidence>
<dbReference type="CDD" id="cd00067">
    <property type="entry name" value="GAL4"/>
    <property type="match status" value="1"/>
</dbReference>
<dbReference type="EMBL" id="MSZS01000010">
    <property type="protein sequence ID" value="PKX89430.1"/>
    <property type="molecule type" value="Genomic_DNA"/>
</dbReference>
<organism evidence="7 8">
    <name type="scientific">Aspergillus novofumigatus (strain IBT 16806)</name>
    <dbReference type="NCBI Taxonomy" id="1392255"/>
    <lineage>
        <taxon>Eukaryota</taxon>
        <taxon>Fungi</taxon>
        <taxon>Dikarya</taxon>
        <taxon>Ascomycota</taxon>
        <taxon>Pezizomycotina</taxon>
        <taxon>Eurotiomycetes</taxon>
        <taxon>Eurotiomycetidae</taxon>
        <taxon>Eurotiales</taxon>
        <taxon>Aspergillaceae</taxon>
        <taxon>Aspergillus</taxon>
        <taxon>Aspergillus subgen. Fumigati</taxon>
    </lineage>
</organism>
<dbReference type="PANTHER" id="PTHR46910:SF25">
    <property type="entry name" value="ABC-TRANSPORTER-REGULATING TRANSCRIPTION FACTOR"/>
    <property type="match status" value="1"/>
</dbReference>
<protein>
    <submittedName>
        <fullName evidence="7">Putative C6 transcription factor</fullName>
    </submittedName>
</protein>
<dbReference type="SUPFAM" id="SSF57701">
    <property type="entry name" value="Zn2/Cys6 DNA-binding domain"/>
    <property type="match status" value="1"/>
</dbReference>
<dbReference type="STRING" id="1392255.A0A2I1BVM7"/>
<evidence type="ECO:0000259" key="6">
    <source>
        <dbReference type="PROSITE" id="PS50048"/>
    </source>
</evidence>
<dbReference type="SMART" id="SM00066">
    <property type="entry name" value="GAL4"/>
    <property type="match status" value="1"/>
</dbReference>
<dbReference type="InterPro" id="IPR001138">
    <property type="entry name" value="Zn2Cys6_DnaBD"/>
</dbReference>
<reference evidence="8" key="1">
    <citation type="journal article" date="2018" name="Proc. Natl. Acad. Sci. U.S.A.">
        <title>Linking secondary metabolites to gene clusters through genome sequencing of six diverse Aspergillus species.</title>
        <authorList>
            <person name="Kaerboelling I."/>
            <person name="Vesth T.C."/>
            <person name="Frisvad J.C."/>
            <person name="Nybo J.L."/>
            <person name="Theobald S."/>
            <person name="Kuo A."/>
            <person name="Bowyer P."/>
            <person name="Matsuda Y."/>
            <person name="Mondo S."/>
            <person name="Lyhne E.K."/>
            <person name="Kogle M.E."/>
            <person name="Clum A."/>
            <person name="Lipzen A."/>
            <person name="Salamov A."/>
            <person name="Ngan C.Y."/>
            <person name="Daum C."/>
            <person name="Chiniquy J."/>
            <person name="Barry K."/>
            <person name="LaButti K."/>
            <person name="Haridas S."/>
            <person name="Simmons B.A."/>
            <person name="Magnuson J.K."/>
            <person name="Mortensen U.H."/>
            <person name="Larsen T.O."/>
            <person name="Grigoriev I.V."/>
            <person name="Baker S.E."/>
            <person name="Andersen M.R."/>
        </authorList>
    </citation>
    <scope>NUCLEOTIDE SEQUENCE [LARGE SCALE GENOMIC DNA]</scope>
    <source>
        <strain evidence="8">IBT 16806</strain>
    </source>
</reference>
<dbReference type="AlphaFoldDB" id="A0A2I1BVM7"/>
<dbReference type="GO" id="GO:0008270">
    <property type="term" value="F:zinc ion binding"/>
    <property type="evidence" value="ECO:0007669"/>
    <property type="project" value="InterPro"/>
</dbReference>
<keyword evidence="1" id="KW-0479">Metal-binding</keyword>
<dbReference type="InterPro" id="IPR036864">
    <property type="entry name" value="Zn2-C6_fun-type_DNA-bd_sf"/>
</dbReference>
<keyword evidence="2" id="KW-0805">Transcription regulation</keyword>
<evidence type="ECO:0000256" key="2">
    <source>
        <dbReference type="ARBA" id="ARBA00023015"/>
    </source>
</evidence>
<evidence type="ECO:0000256" key="3">
    <source>
        <dbReference type="ARBA" id="ARBA00023125"/>
    </source>
</evidence>
<name>A0A2I1BVM7_ASPN1</name>
<dbReference type="RefSeq" id="XP_024678025.1">
    <property type="nucleotide sequence ID" value="XM_024832393.1"/>
</dbReference>
<dbReference type="GO" id="GO:0003677">
    <property type="term" value="F:DNA binding"/>
    <property type="evidence" value="ECO:0007669"/>
    <property type="project" value="UniProtKB-KW"/>
</dbReference>
<dbReference type="GO" id="GO:0006351">
    <property type="term" value="P:DNA-templated transcription"/>
    <property type="evidence" value="ECO:0007669"/>
    <property type="project" value="InterPro"/>
</dbReference>
<gene>
    <name evidence="7" type="ORF">P174DRAFT_58252</name>
</gene>
<evidence type="ECO:0000256" key="4">
    <source>
        <dbReference type="ARBA" id="ARBA00023163"/>
    </source>
</evidence>
<evidence type="ECO:0000256" key="1">
    <source>
        <dbReference type="ARBA" id="ARBA00022723"/>
    </source>
</evidence>
<keyword evidence="5" id="KW-0539">Nucleus</keyword>
<comment type="caution">
    <text evidence="7">The sequence shown here is derived from an EMBL/GenBank/DDBJ whole genome shotgun (WGS) entry which is preliminary data.</text>
</comment>
<proteinExistence type="predicted"/>
<sequence>MESSAKGKDLPLTERGRRTANACLRCQQKKKRCDGNIPQCTSCAERHLTCIYQGVRRRGRGKTKAHLGKLEARVTELEASLRRAANVPVGSANNTMAWAEEQLAQTASGTCENRTESTLSGAGNFLTTASHNERRNEPIYCESEARLPGPSIISDGHEREKSALREKLFRMFPEQNVRKLRLEANRGPFTSSVFIQLPQKFQLQSMFEVAFTEANHVLPLFDVPVLRDLLEQHYSDPTVSPGKQPGRWAMLNASIAVAIQLRTARGSYSEMTELSWHFFKNAFSMYSVIALRAADVLGLESLLAMAIYTQGTSDVRTTSVLVCAAARLSLTLGLHRREFYSVLDPAAANRHKRAFWIAYILDKTISVKTGLSSVFEDDAINIDYPDLILSASSIDGNVPGTSMSASCFRLKAELAMIEFSVEKRLYSGSAARQNVHQLLGLVAELDHQLENWKAKLPSSFQPDGIVWSTTPTIREPITLLHFAYYCTLSEIHGFAAHLNQQGDISAIRQIQSSRIIQASAASRIIYILQYLPFEQPGHLWHLLCYPISACITLVAIVLENPTDAQARSHTRYIGHLVEFLTRVQHDKVLEVQLLLDLCSEFERLALHAISKAANGTETSTSPGVSIASDLQGYGQKILSYANGRTSSMQLAHGLMGNIPHLCSIAARTFSGLIPKLQISLSASLLSPSSLNPETYGFTFM</sequence>
<dbReference type="Pfam" id="PF00172">
    <property type="entry name" value="Zn_clus"/>
    <property type="match status" value="1"/>
</dbReference>
<keyword evidence="4" id="KW-0804">Transcription</keyword>
<keyword evidence="8" id="KW-1185">Reference proteome</keyword>
<dbReference type="Proteomes" id="UP000234474">
    <property type="component" value="Unassembled WGS sequence"/>
</dbReference>
<dbReference type="InterPro" id="IPR007219">
    <property type="entry name" value="XnlR_reg_dom"/>
</dbReference>
<dbReference type="OMA" id="EMTELSW"/>
<feature type="domain" description="Zn(2)-C6 fungal-type" evidence="6">
    <location>
        <begin position="22"/>
        <end position="52"/>
    </location>
</feature>
<dbReference type="PANTHER" id="PTHR46910">
    <property type="entry name" value="TRANSCRIPTION FACTOR PDR1"/>
    <property type="match status" value="1"/>
</dbReference>
<evidence type="ECO:0000313" key="7">
    <source>
        <dbReference type="EMBL" id="PKX89430.1"/>
    </source>
</evidence>
<keyword evidence="3" id="KW-0238">DNA-binding</keyword>
<dbReference type="GO" id="GO:0000981">
    <property type="term" value="F:DNA-binding transcription factor activity, RNA polymerase II-specific"/>
    <property type="evidence" value="ECO:0007669"/>
    <property type="project" value="InterPro"/>
</dbReference>
<dbReference type="OrthoDB" id="2123952at2759"/>
<evidence type="ECO:0000256" key="5">
    <source>
        <dbReference type="ARBA" id="ARBA00023242"/>
    </source>
</evidence>